<keyword evidence="1" id="KW-0472">Membrane</keyword>
<reference evidence="3" key="1">
    <citation type="journal article" date="2019" name="Int. J. Syst. Evol. Microbiol.">
        <title>The Global Catalogue of Microorganisms (GCM) 10K type strain sequencing project: providing services to taxonomists for standard genome sequencing and annotation.</title>
        <authorList>
            <consortium name="The Broad Institute Genomics Platform"/>
            <consortium name="The Broad Institute Genome Sequencing Center for Infectious Disease"/>
            <person name="Wu L."/>
            <person name="Ma J."/>
        </authorList>
    </citation>
    <scope>NUCLEOTIDE SEQUENCE [LARGE SCALE GENOMIC DNA]</scope>
    <source>
        <strain evidence="3">JCM 17130</strain>
    </source>
</reference>
<accession>A0ABW4L8C7</accession>
<dbReference type="RefSeq" id="WP_388007677.1">
    <property type="nucleotide sequence ID" value="NZ_JBHUEE010000007.1"/>
</dbReference>
<organism evidence="2 3">
    <name type="scientific">Georgenia deserti</name>
    <dbReference type="NCBI Taxonomy" id="2093781"/>
    <lineage>
        <taxon>Bacteria</taxon>
        <taxon>Bacillati</taxon>
        <taxon>Actinomycetota</taxon>
        <taxon>Actinomycetes</taxon>
        <taxon>Micrococcales</taxon>
        <taxon>Bogoriellaceae</taxon>
        <taxon>Georgenia</taxon>
    </lineage>
</organism>
<keyword evidence="1" id="KW-0812">Transmembrane</keyword>
<dbReference type="Proteomes" id="UP001597277">
    <property type="component" value="Unassembled WGS sequence"/>
</dbReference>
<feature type="transmembrane region" description="Helical" evidence="1">
    <location>
        <begin position="94"/>
        <end position="115"/>
    </location>
</feature>
<proteinExistence type="predicted"/>
<dbReference type="EMBL" id="JBHUEE010000007">
    <property type="protein sequence ID" value="MFD1718752.1"/>
    <property type="molecule type" value="Genomic_DNA"/>
</dbReference>
<keyword evidence="1" id="KW-1133">Transmembrane helix</keyword>
<keyword evidence="3" id="KW-1185">Reference proteome</keyword>
<comment type="caution">
    <text evidence="2">The sequence shown here is derived from an EMBL/GenBank/DDBJ whole genome shotgun (WGS) entry which is preliminary data.</text>
</comment>
<protein>
    <recommendedName>
        <fullName evidence="4">DUF2975 domain-containing protein</fullName>
    </recommendedName>
</protein>
<evidence type="ECO:0000313" key="3">
    <source>
        <dbReference type="Proteomes" id="UP001597277"/>
    </source>
</evidence>
<evidence type="ECO:0000256" key="1">
    <source>
        <dbReference type="SAM" id="Phobius"/>
    </source>
</evidence>
<evidence type="ECO:0000313" key="2">
    <source>
        <dbReference type="EMBL" id="MFD1718752.1"/>
    </source>
</evidence>
<sequence>MSEPVSAVVGTRRSPQSLTTAPRTAVLAGRFAVAATAALAAQLWLQATFRLVEHPVSLGAANLEADPGIVRGWYRTLMEHGTYGQMIRTEVVDLIWPVTLAATLFCLYRLVGGLLRRHRPRAASLIYRLAPLGIVGPAFDLVENAFSLAMLTDPFGFPDWWAAAHVWASWAKIAGSVAAGVVGPTLTVVALVRGRTEQRTADDGALSPR</sequence>
<feature type="transmembrane region" description="Helical" evidence="1">
    <location>
        <begin position="170"/>
        <end position="192"/>
    </location>
</feature>
<gene>
    <name evidence="2" type="ORF">ACFSE6_12965</name>
</gene>
<evidence type="ECO:0008006" key="4">
    <source>
        <dbReference type="Google" id="ProtNLM"/>
    </source>
</evidence>
<feature type="transmembrane region" description="Helical" evidence="1">
    <location>
        <begin position="25"/>
        <end position="45"/>
    </location>
</feature>
<name>A0ABW4L8C7_9MICO</name>
<feature type="transmembrane region" description="Helical" evidence="1">
    <location>
        <begin position="127"/>
        <end position="150"/>
    </location>
</feature>